<keyword evidence="2" id="KW-0964">Secreted</keyword>
<protein>
    <recommendedName>
        <fullName evidence="6">Gnk2-homologous domain-containing protein</fullName>
    </recommendedName>
</protein>
<evidence type="ECO:0000256" key="3">
    <source>
        <dbReference type="ARBA" id="ARBA00022729"/>
    </source>
</evidence>
<dbReference type="PROSITE" id="PS51473">
    <property type="entry name" value="GNK2"/>
    <property type="match status" value="1"/>
</dbReference>
<evidence type="ECO:0000313" key="8">
    <source>
        <dbReference type="Proteomes" id="UP000006882"/>
    </source>
</evidence>
<dbReference type="PANTHER" id="PTHR32411">
    <property type="entry name" value="CYSTEINE-RICH REPEAT SECRETORY PROTEIN 38-RELATED"/>
    <property type="match status" value="1"/>
</dbReference>
<reference evidence="7 8" key="1">
    <citation type="journal article" date="2013" name="Nat. Genet.">
        <title>The high-quality draft genome of peach (Prunus persica) identifies unique patterns of genetic diversity, domestication and genome evolution.</title>
        <authorList>
            <consortium name="International Peach Genome Initiative"/>
            <person name="Verde I."/>
            <person name="Abbott A.G."/>
            <person name="Scalabrin S."/>
            <person name="Jung S."/>
            <person name="Shu S."/>
            <person name="Marroni F."/>
            <person name="Zhebentyayeva T."/>
            <person name="Dettori M.T."/>
            <person name="Grimwood J."/>
            <person name="Cattonaro F."/>
            <person name="Zuccolo A."/>
            <person name="Rossini L."/>
            <person name="Jenkins J."/>
            <person name="Vendramin E."/>
            <person name="Meisel L.A."/>
            <person name="Decroocq V."/>
            <person name="Sosinski B."/>
            <person name="Prochnik S."/>
            <person name="Mitros T."/>
            <person name="Policriti A."/>
            <person name="Cipriani G."/>
            <person name="Dondini L."/>
            <person name="Ficklin S."/>
            <person name="Goodstein D.M."/>
            <person name="Xuan P."/>
            <person name="Del Fabbro C."/>
            <person name="Aramini V."/>
            <person name="Copetti D."/>
            <person name="Gonzalez S."/>
            <person name="Horner D.S."/>
            <person name="Falchi R."/>
            <person name="Lucas S."/>
            <person name="Mica E."/>
            <person name="Maldonado J."/>
            <person name="Lazzari B."/>
            <person name="Bielenberg D."/>
            <person name="Pirona R."/>
            <person name="Miculan M."/>
            <person name="Barakat A."/>
            <person name="Testolin R."/>
            <person name="Stella A."/>
            <person name="Tartarini S."/>
            <person name="Tonutti P."/>
            <person name="Arus P."/>
            <person name="Orellana A."/>
            <person name="Wells C."/>
            <person name="Main D."/>
            <person name="Vizzotto G."/>
            <person name="Silva H."/>
            <person name="Salamini F."/>
            <person name="Schmutz J."/>
            <person name="Morgante M."/>
            <person name="Rokhsar D.S."/>
        </authorList>
    </citation>
    <scope>NUCLEOTIDE SEQUENCE [LARGE SCALE GENOMIC DNA]</scope>
    <source>
        <strain evidence="8">cv. Nemared</strain>
    </source>
</reference>
<name>A0A251RI23_PRUPE</name>
<dbReference type="CDD" id="cd23509">
    <property type="entry name" value="Gnk2-like"/>
    <property type="match status" value="1"/>
</dbReference>
<evidence type="ECO:0000259" key="6">
    <source>
        <dbReference type="PROSITE" id="PS51473"/>
    </source>
</evidence>
<dbReference type="PANTHER" id="PTHR32411:SF43">
    <property type="entry name" value="CYSTEINE-RICH REPEAT SECRETORY PROTEIN 38"/>
    <property type="match status" value="1"/>
</dbReference>
<gene>
    <name evidence="7" type="ORF">PRUPE_1G551300</name>
</gene>
<dbReference type="Gramene" id="ONI35719">
    <property type="protein sequence ID" value="ONI35719"/>
    <property type="gene ID" value="PRUPE_1G551300"/>
</dbReference>
<evidence type="ECO:0000256" key="2">
    <source>
        <dbReference type="ARBA" id="ARBA00022525"/>
    </source>
</evidence>
<dbReference type="GO" id="GO:0005576">
    <property type="term" value="C:extracellular region"/>
    <property type="evidence" value="ECO:0007669"/>
    <property type="project" value="UniProtKB-SubCell"/>
</dbReference>
<evidence type="ECO:0000256" key="4">
    <source>
        <dbReference type="ARBA" id="ARBA00022737"/>
    </source>
</evidence>
<feature type="domain" description="Gnk2-homologous" evidence="6">
    <location>
        <begin position="20"/>
        <end position="127"/>
    </location>
</feature>
<dbReference type="InterPro" id="IPR050581">
    <property type="entry name" value="CRR_secretory_protein"/>
</dbReference>
<organism evidence="7 8">
    <name type="scientific">Prunus persica</name>
    <name type="common">Peach</name>
    <name type="synonym">Amygdalus persica</name>
    <dbReference type="NCBI Taxonomy" id="3760"/>
    <lineage>
        <taxon>Eukaryota</taxon>
        <taxon>Viridiplantae</taxon>
        <taxon>Streptophyta</taxon>
        <taxon>Embryophyta</taxon>
        <taxon>Tracheophyta</taxon>
        <taxon>Spermatophyta</taxon>
        <taxon>Magnoliopsida</taxon>
        <taxon>eudicotyledons</taxon>
        <taxon>Gunneridae</taxon>
        <taxon>Pentapetalae</taxon>
        <taxon>rosids</taxon>
        <taxon>fabids</taxon>
        <taxon>Rosales</taxon>
        <taxon>Rosaceae</taxon>
        <taxon>Amygdaloideae</taxon>
        <taxon>Amygdaleae</taxon>
        <taxon>Prunus</taxon>
    </lineage>
</organism>
<evidence type="ECO:0000313" key="7">
    <source>
        <dbReference type="EMBL" id="ONI35719.1"/>
    </source>
</evidence>
<proteinExistence type="inferred from homology"/>
<dbReference type="Proteomes" id="UP000006882">
    <property type="component" value="Chromosome G1"/>
</dbReference>
<keyword evidence="8" id="KW-1185">Reference proteome</keyword>
<keyword evidence="3" id="KW-0732">Signal</keyword>
<comment type="similarity">
    <text evidence="5">Belongs to the cysteine-rich repeat secretory protein family.</text>
</comment>
<evidence type="ECO:0000256" key="1">
    <source>
        <dbReference type="ARBA" id="ARBA00004613"/>
    </source>
</evidence>
<sequence length="178" mass="19971">MNIKEGKKMKNALPQAINLKIKVWTLPFTQRAKLSALTISGRVRATPSGLDHFYKPSGYRSGVVEGKSEKVLYAMYGLGQCWNIMTAIHCGRCVSAAGQELRVLCPYIRGAIIWYENCLLKYSDTHFIGISDTDNVVRLTNIRFIGTPLLFGKKVHELLTHLCSKASVNLLMYLYGKL</sequence>
<comment type="subcellular location">
    <subcellularLocation>
        <location evidence="1">Secreted</location>
    </subcellularLocation>
</comment>
<accession>A0A251RI23</accession>
<dbReference type="EMBL" id="CM007651">
    <property type="protein sequence ID" value="ONI35719.1"/>
    <property type="molecule type" value="Genomic_DNA"/>
</dbReference>
<dbReference type="Gene3D" id="3.30.430.20">
    <property type="entry name" value="Gnk2 domain, C-X8-C-X2-C motif"/>
    <property type="match status" value="1"/>
</dbReference>
<keyword evidence="4" id="KW-0677">Repeat</keyword>
<evidence type="ECO:0000256" key="5">
    <source>
        <dbReference type="ARBA" id="ARBA00038515"/>
    </source>
</evidence>
<dbReference type="AlphaFoldDB" id="A0A251RI23"/>
<dbReference type="InterPro" id="IPR038408">
    <property type="entry name" value="GNK2_sf"/>
</dbReference>
<dbReference type="Pfam" id="PF01657">
    <property type="entry name" value="Stress-antifung"/>
    <property type="match status" value="1"/>
</dbReference>
<dbReference type="InterPro" id="IPR002902">
    <property type="entry name" value="GNK2"/>
</dbReference>
<dbReference type="STRING" id="3760.A0A251RI23"/>